<dbReference type="Proteomes" id="UP000710432">
    <property type="component" value="Unassembled WGS sequence"/>
</dbReference>
<feature type="chain" id="PRO_5035291825" evidence="2">
    <location>
        <begin position="26"/>
        <end position="267"/>
    </location>
</feature>
<sequence>MHGWGYFPSTQSIFVLTCIWAPAFVTENQVYLVDYGLAYRYCPDGVHKEYKEDPKRCHDGTLEFTSIDAHNGVAPSRRGDLEILGYCMIQWLSGCLPWEDNLKDPNYVRDSKIRYRDNVTALMEKCFPEKNKPGEIAKYMETVKLLDYTEKPLYQNLRDILSQGLKAIGSKDDGKLDFSAVENGSVKTKIILPLPQVPLVLSATTTQLHFLIGDYWCRFLERCPQCGSVVNRTTPHFLDMPPFFLVYFQQLFVKWCLGAIVLVAEMP</sequence>
<comment type="caution">
    <text evidence="3">The sequence shown here is derived from an EMBL/GenBank/DDBJ whole genome shotgun (WGS) entry which is preliminary data.</text>
</comment>
<dbReference type="InterPro" id="IPR011009">
    <property type="entry name" value="Kinase-like_dom_sf"/>
</dbReference>
<keyword evidence="2" id="KW-0732">Signal</keyword>
<dbReference type="AlphaFoldDB" id="A0A8J6L5C2"/>
<dbReference type="GO" id="GO:0016301">
    <property type="term" value="F:kinase activity"/>
    <property type="evidence" value="ECO:0007669"/>
    <property type="project" value="UniProtKB-KW"/>
</dbReference>
<reference evidence="3" key="1">
    <citation type="submission" date="2020-03" db="EMBL/GenBank/DDBJ databases">
        <title>Studies in the Genomics of Life Span.</title>
        <authorList>
            <person name="Glass D."/>
        </authorList>
    </citation>
    <scope>NUCLEOTIDE SEQUENCE</scope>
    <source>
        <strain evidence="3">LTLLF</strain>
        <tissue evidence="3">Muscle</tissue>
    </source>
</reference>
<feature type="signal peptide" evidence="2">
    <location>
        <begin position="1"/>
        <end position="25"/>
    </location>
</feature>
<proteinExistence type="predicted"/>
<name>A0A8J6L5C2_MICOH</name>
<organism evidence="3 4">
    <name type="scientific">Microtus ochrogaster</name>
    <name type="common">Prairie vole</name>
    <dbReference type="NCBI Taxonomy" id="79684"/>
    <lineage>
        <taxon>Eukaryota</taxon>
        <taxon>Metazoa</taxon>
        <taxon>Chordata</taxon>
        <taxon>Craniata</taxon>
        <taxon>Vertebrata</taxon>
        <taxon>Euteleostomi</taxon>
        <taxon>Mammalia</taxon>
        <taxon>Eutheria</taxon>
        <taxon>Euarchontoglires</taxon>
        <taxon>Glires</taxon>
        <taxon>Rodentia</taxon>
        <taxon>Myomorpha</taxon>
        <taxon>Muroidea</taxon>
        <taxon>Cricetidae</taxon>
        <taxon>Arvicolinae</taxon>
        <taxon>Microtus</taxon>
    </lineage>
</organism>
<dbReference type="SUPFAM" id="SSF56112">
    <property type="entry name" value="Protein kinase-like (PK-like)"/>
    <property type="match status" value="1"/>
</dbReference>
<dbReference type="InterPro" id="IPR050235">
    <property type="entry name" value="CK1_Ser-Thr_kinase"/>
</dbReference>
<gene>
    <name evidence="3" type="ORF">LTLLF_109180</name>
</gene>
<accession>A0A8J6L5C2</accession>
<protein>
    <submittedName>
        <fullName evidence="3">Serine/threonine-protein kinase VRK1</fullName>
    </submittedName>
</protein>
<dbReference type="EMBL" id="JAATJU010000299">
    <property type="protein sequence ID" value="KAH0521078.1"/>
    <property type="molecule type" value="Genomic_DNA"/>
</dbReference>
<evidence type="ECO:0000313" key="4">
    <source>
        <dbReference type="Proteomes" id="UP000710432"/>
    </source>
</evidence>
<dbReference type="Gene3D" id="1.10.510.10">
    <property type="entry name" value="Transferase(Phosphotransferase) domain 1"/>
    <property type="match status" value="1"/>
</dbReference>
<dbReference type="PANTHER" id="PTHR11909">
    <property type="entry name" value="CASEIN KINASE-RELATED"/>
    <property type="match status" value="1"/>
</dbReference>
<evidence type="ECO:0000256" key="1">
    <source>
        <dbReference type="ARBA" id="ARBA00022679"/>
    </source>
</evidence>
<keyword evidence="1" id="KW-0808">Transferase</keyword>
<evidence type="ECO:0000256" key="2">
    <source>
        <dbReference type="SAM" id="SignalP"/>
    </source>
</evidence>
<keyword evidence="3" id="KW-0418">Kinase</keyword>
<evidence type="ECO:0000313" key="3">
    <source>
        <dbReference type="EMBL" id="KAH0521078.1"/>
    </source>
</evidence>